<dbReference type="GeneID" id="101498972"/>
<dbReference type="PANTHER" id="PTHR34809">
    <property type="entry name" value="MALTOSE EXCESS PROTEIN 1, CHLOROPLASTIC-RELATED"/>
    <property type="match status" value="1"/>
</dbReference>
<feature type="transmembrane region" description="Helical" evidence="1">
    <location>
        <begin position="364"/>
        <end position="381"/>
    </location>
</feature>
<dbReference type="Proteomes" id="UP000087171">
    <property type="component" value="Chromosome Ca6"/>
</dbReference>
<dbReference type="InterPro" id="IPR034628">
    <property type="entry name" value="MEX1/MEX1-like"/>
</dbReference>
<dbReference type="AlphaFoldDB" id="A0A1S2YKX0"/>
<dbReference type="GO" id="GO:0009941">
    <property type="term" value="C:chloroplast envelope"/>
    <property type="evidence" value="ECO:0007669"/>
    <property type="project" value="TreeGrafter"/>
</dbReference>
<dbReference type="PANTHER" id="PTHR34809:SF1">
    <property type="entry name" value="MALTOSE EXCESS PROTEIN 1, CHLOROPLASTIC-RELATED"/>
    <property type="match status" value="1"/>
</dbReference>
<dbReference type="RefSeq" id="XP_004506341.1">
    <property type="nucleotide sequence ID" value="XM_004506284.3"/>
</dbReference>
<feature type="transmembrane region" description="Helical" evidence="1">
    <location>
        <begin position="184"/>
        <end position="208"/>
    </location>
</feature>
<organism evidence="2 3">
    <name type="scientific">Cicer arietinum</name>
    <name type="common">Chickpea</name>
    <name type="synonym">Garbanzo</name>
    <dbReference type="NCBI Taxonomy" id="3827"/>
    <lineage>
        <taxon>Eukaryota</taxon>
        <taxon>Viridiplantae</taxon>
        <taxon>Streptophyta</taxon>
        <taxon>Embryophyta</taxon>
        <taxon>Tracheophyta</taxon>
        <taxon>Spermatophyta</taxon>
        <taxon>Magnoliopsida</taxon>
        <taxon>eudicotyledons</taxon>
        <taxon>Gunneridae</taxon>
        <taxon>Pentapetalae</taxon>
        <taxon>rosids</taxon>
        <taxon>fabids</taxon>
        <taxon>Fabales</taxon>
        <taxon>Fabaceae</taxon>
        <taxon>Papilionoideae</taxon>
        <taxon>50 kb inversion clade</taxon>
        <taxon>NPAAA clade</taxon>
        <taxon>Hologalegina</taxon>
        <taxon>IRL clade</taxon>
        <taxon>Cicereae</taxon>
        <taxon>Cicer</taxon>
    </lineage>
</organism>
<dbReference type="KEGG" id="cam:101498972"/>
<keyword evidence="2" id="KW-1185">Reference proteome</keyword>
<feature type="transmembrane region" description="Helical" evidence="1">
    <location>
        <begin position="274"/>
        <end position="296"/>
    </location>
</feature>
<feature type="transmembrane region" description="Helical" evidence="1">
    <location>
        <begin position="308"/>
        <end position="329"/>
    </location>
</feature>
<keyword evidence="1" id="KW-1133">Transmembrane helix</keyword>
<dbReference type="STRING" id="3827.A0A1S2YKX0"/>
<feature type="transmembrane region" description="Helical" evidence="1">
    <location>
        <begin position="341"/>
        <end position="358"/>
    </location>
</feature>
<reference evidence="2" key="1">
    <citation type="journal article" date="2013" name="Nat. Biotechnol.">
        <title>Draft genome sequence of chickpea (Cicer arietinum) provides a resource for trait improvement.</title>
        <authorList>
            <person name="Varshney R.K."/>
            <person name="Song C."/>
            <person name="Saxena R.K."/>
            <person name="Azam S."/>
            <person name="Yu S."/>
            <person name="Sharpe A.G."/>
            <person name="Cannon S."/>
            <person name="Baek J."/>
            <person name="Rosen B.D."/>
            <person name="Tar'an B."/>
            <person name="Millan T."/>
            <person name="Zhang X."/>
            <person name="Ramsay L.D."/>
            <person name="Iwata A."/>
            <person name="Wang Y."/>
            <person name="Nelson W."/>
            <person name="Farmer A.D."/>
            <person name="Gaur P.M."/>
            <person name="Soderlund C."/>
            <person name="Penmetsa R.V."/>
            <person name="Xu C."/>
            <person name="Bharti A.K."/>
            <person name="He W."/>
            <person name="Winter P."/>
            <person name="Zhao S."/>
            <person name="Hane J.K."/>
            <person name="Carrasquilla-Garcia N."/>
            <person name="Condie J.A."/>
            <person name="Upadhyaya H.D."/>
            <person name="Luo M.C."/>
            <person name="Thudi M."/>
            <person name="Gowda C.L."/>
            <person name="Singh N.P."/>
            <person name="Lichtenzveig J."/>
            <person name="Gali K.K."/>
            <person name="Rubio J."/>
            <person name="Nadarajan N."/>
            <person name="Dolezel J."/>
            <person name="Bansal K.C."/>
            <person name="Xu X."/>
            <person name="Edwards D."/>
            <person name="Zhang G."/>
            <person name="Kahl G."/>
            <person name="Gil J."/>
            <person name="Singh K.B."/>
            <person name="Datta S.K."/>
            <person name="Jackson S.A."/>
            <person name="Wang J."/>
            <person name="Cook D.R."/>
        </authorList>
    </citation>
    <scope>NUCLEOTIDE SEQUENCE [LARGE SCALE GENOMIC DNA]</scope>
    <source>
        <strain evidence="2">cv. CDC Frontier</strain>
    </source>
</reference>
<feature type="transmembrane region" description="Helical" evidence="1">
    <location>
        <begin position="158"/>
        <end position="178"/>
    </location>
</feature>
<reference evidence="3" key="2">
    <citation type="submission" date="2025-08" db="UniProtKB">
        <authorList>
            <consortium name="RefSeq"/>
        </authorList>
    </citation>
    <scope>IDENTIFICATION</scope>
    <source>
        <tissue evidence="3">Etiolated seedlings</tissue>
    </source>
</reference>
<dbReference type="eggNOG" id="ENOG502QTKC">
    <property type="taxonomic scope" value="Eukaryota"/>
</dbReference>
<dbReference type="PaxDb" id="3827-XP_004506341.1"/>
<accession>A0A1S2YKX0</accession>
<sequence>MAKSYCYAPHLPIPHLSQHQHRSQNQNLVLKHKYPTSSLRPQQNLKFPTKCLLFPFPRRRRTNFNLNALHSDPHDQNSVKVGRNESYEQWDSLTSKFSGAANVPFLLLQMPQIILNTRNLMAGNPTALFAIPWLGMLTSLLGNLSLLSYFAKKKEKEAMVVQTLGVVSTYVVIVQLALAEAMPLPSFLATSVVIASGLFLNFMNFFGLLNAGIWRFWEDFITIGGLSVLPQIMWSTFVPYVPNSILPGAISFALAVLAVTMARTGKLSEKGVEFIGGISGWTATLLFMWMPVSQLWTNFLNPENMKGLSAFSMLLAMLGNGLLLPRALFIRDFMWFTGSTWATLFYGYGNLACLFVLNIISKEFFFAATVGLVSWIGMAFWRDSVVRGYSSPLASLRDLVFGSGI</sequence>
<gene>
    <name evidence="3" type="primary">LOC101498972</name>
</gene>
<evidence type="ECO:0000313" key="2">
    <source>
        <dbReference type="Proteomes" id="UP000087171"/>
    </source>
</evidence>
<keyword evidence="1" id="KW-0472">Membrane</keyword>
<keyword evidence="1" id="KW-0812">Transmembrane</keyword>
<protein>
    <submittedName>
        <fullName evidence="3">Maltose excess protein 1-like, chloroplastic</fullName>
    </submittedName>
</protein>
<proteinExistence type="predicted"/>
<name>A0A1S2YKX0_CICAR</name>
<dbReference type="OrthoDB" id="8048523at2759"/>
<evidence type="ECO:0000256" key="1">
    <source>
        <dbReference type="SAM" id="Phobius"/>
    </source>
</evidence>
<feature type="transmembrane region" description="Helical" evidence="1">
    <location>
        <begin position="244"/>
        <end position="262"/>
    </location>
</feature>
<feature type="transmembrane region" description="Helical" evidence="1">
    <location>
        <begin position="127"/>
        <end position="151"/>
    </location>
</feature>
<evidence type="ECO:0000313" key="3">
    <source>
        <dbReference type="RefSeq" id="XP_004506341.1"/>
    </source>
</evidence>
<dbReference type="GO" id="GO:0005363">
    <property type="term" value="F:maltose transmembrane transporter activity"/>
    <property type="evidence" value="ECO:0007669"/>
    <property type="project" value="TreeGrafter"/>
</dbReference>